<sequence>MRTHRVQPRPSRFCCNLFVPFALSGRFRSKLCLLYPETLKHTHQGIVRNGKQFKTHEIIRRNGFHQVPTRSRKNLKIVPLEFLDGFPKGIEKMTPLMSTKGHEAQTSLRWEQVIYIHKNTVRRMETKVVTDTLEGPHKTPSVEMELTSGHLASRHHLFLKIIKRKTNPYPGKMLLIDPQEVGTIFTRPEWQPIRWPNCFEHIIPLRGLILVNLISRRSSRSESPKITKG</sequence>
<evidence type="ECO:0000313" key="2">
    <source>
        <dbReference type="Proteomes" id="UP001341840"/>
    </source>
</evidence>
<evidence type="ECO:0000313" key="1">
    <source>
        <dbReference type="EMBL" id="MED6184286.1"/>
    </source>
</evidence>
<accession>A0ABU6WHF6</accession>
<reference evidence="1 2" key="1">
    <citation type="journal article" date="2023" name="Plants (Basel)">
        <title>Bridging the Gap: Combining Genomics and Transcriptomics Approaches to Understand Stylosanthes scabra, an Orphan Legume from the Brazilian Caatinga.</title>
        <authorList>
            <person name="Ferreira-Neto J.R.C."/>
            <person name="da Silva M.D."/>
            <person name="Binneck E."/>
            <person name="de Melo N.F."/>
            <person name="da Silva R.H."/>
            <person name="de Melo A.L.T.M."/>
            <person name="Pandolfi V."/>
            <person name="Bustamante F.O."/>
            <person name="Brasileiro-Vidal A.C."/>
            <person name="Benko-Iseppon A.M."/>
        </authorList>
    </citation>
    <scope>NUCLEOTIDE SEQUENCE [LARGE SCALE GENOMIC DNA]</scope>
    <source>
        <tissue evidence="1">Leaves</tissue>
    </source>
</reference>
<dbReference type="Proteomes" id="UP001341840">
    <property type="component" value="Unassembled WGS sequence"/>
</dbReference>
<dbReference type="EMBL" id="JASCZI010181527">
    <property type="protein sequence ID" value="MED6184286.1"/>
    <property type="molecule type" value="Genomic_DNA"/>
</dbReference>
<evidence type="ECO:0008006" key="3">
    <source>
        <dbReference type="Google" id="ProtNLM"/>
    </source>
</evidence>
<gene>
    <name evidence="1" type="ORF">PIB30_046013</name>
</gene>
<keyword evidence="2" id="KW-1185">Reference proteome</keyword>
<comment type="caution">
    <text evidence="1">The sequence shown here is derived from an EMBL/GenBank/DDBJ whole genome shotgun (WGS) entry which is preliminary data.</text>
</comment>
<organism evidence="1 2">
    <name type="scientific">Stylosanthes scabra</name>
    <dbReference type="NCBI Taxonomy" id="79078"/>
    <lineage>
        <taxon>Eukaryota</taxon>
        <taxon>Viridiplantae</taxon>
        <taxon>Streptophyta</taxon>
        <taxon>Embryophyta</taxon>
        <taxon>Tracheophyta</taxon>
        <taxon>Spermatophyta</taxon>
        <taxon>Magnoliopsida</taxon>
        <taxon>eudicotyledons</taxon>
        <taxon>Gunneridae</taxon>
        <taxon>Pentapetalae</taxon>
        <taxon>rosids</taxon>
        <taxon>fabids</taxon>
        <taxon>Fabales</taxon>
        <taxon>Fabaceae</taxon>
        <taxon>Papilionoideae</taxon>
        <taxon>50 kb inversion clade</taxon>
        <taxon>dalbergioids sensu lato</taxon>
        <taxon>Dalbergieae</taxon>
        <taxon>Pterocarpus clade</taxon>
        <taxon>Stylosanthes</taxon>
    </lineage>
</organism>
<protein>
    <recommendedName>
        <fullName evidence="3">Ribosomal protein S4</fullName>
    </recommendedName>
</protein>
<name>A0ABU6WHF6_9FABA</name>
<proteinExistence type="predicted"/>